<feature type="transmembrane region" description="Helical" evidence="8">
    <location>
        <begin position="476"/>
        <end position="499"/>
    </location>
</feature>
<dbReference type="Gene3D" id="1.10.287.1260">
    <property type="match status" value="1"/>
</dbReference>
<dbReference type="Pfam" id="PF00924">
    <property type="entry name" value="MS_channel_2nd"/>
    <property type="match status" value="1"/>
</dbReference>
<feature type="transmembrane region" description="Helical" evidence="8">
    <location>
        <begin position="661"/>
        <end position="681"/>
    </location>
</feature>
<comment type="similarity">
    <text evidence="2">Belongs to the MscS (TC 1.A.23) family.</text>
</comment>
<feature type="compositionally biased region" description="Polar residues" evidence="7">
    <location>
        <begin position="34"/>
        <end position="45"/>
    </location>
</feature>
<evidence type="ECO:0000259" key="11">
    <source>
        <dbReference type="Pfam" id="PF12794"/>
    </source>
</evidence>
<feature type="transmembrane region" description="Helical" evidence="8">
    <location>
        <begin position="861"/>
        <end position="877"/>
    </location>
</feature>
<dbReference type="PANTHER" id="PTHR30347">
    <property type="entry name" value="POTASSIUM CHANNEL RELATED"/>
    <property type="match status" value="1"/>
</dbReference>
<evidence type="ECO:0000256" key="6">
    <source>
        <dbReference type="ARBA" id="ARBA00023136"/>
    </source>
</evidence>
<evidence type="ECO:0000313" key="12">
    <source>
        <dbReference type="EMBL" id="MDM4018787.1"/>
    </source>
</evidence>
<organism evidence="12 13">
    <name type="scientific">Roseiconus lacunae</name>
    <dbReference type="NCBI Taxonomy" id="2605694"/>
    <lineage>
        <taxon>Bacteria</taxon>
        <taxon>Pseudomonadati</taxon>
        <taxon>Planctomycetota</taxon>
        <taxon>Planctomycetia</taxon>
        <taxon>Pirellulales</taxon>
        <taxon>Pirellulaceae</taxon>
        <taxon>Roseiconus</taxon>
    </lineage>
</organism>
<reference evidence="12 13" key="1">
    <citation type="submission" date="2023-06" db="EMBL/GenBank/DDBJ databases">
        <title>Roseiconus lacunae JC819 isolated from Gulf of Mannar region, Tamil Nadu.</title>
        <authorList>
            <person name="Pk S."/>
            <person name="Ch S."/>
            <person name="Ch V.R."/>
        </authorList>
    </citation>
    <scope>NUCLEOTIDE SEQUENCE [LARGE SCALE GENOMIC DNA]</scope>
    <source>
        <strain evidence="12 13">JC819</strain>
    </source>
</reference>
<gene>
    <name evidence="12" type="ORF">QTN89_25260</name>
</gene>
<comment type="caution">
    <text evidence="12">The sequence shown here is derived from an EMBL/GenBank/DDBJ whole genome shotgun (WGS) entry which is preliminary data.</text>
</comment>
<feature type="transmembrane region" description="Helical" evidence="8">
    <location>
        <begin position="591"/>
        <end position="608"/>
    </location>
</feature>
<sequence length="1063" mass="117092">MLQSRRYAIALLLALLICPATMLHAQTARFQRPQGSESWIPNPVSNAGAVSHSIGSRFPAPSGPSTEQTSQSEDKRYANPFTGTLRQSRQDSPATTVSAHFDTRTGVPSRTANAISTPFAAEYAPFNAPVVTAAGVRVAGQSTDQPVVRLARPRTSDREEKGSGVRLAASTEIPVQSKVVYTRAMVDSARQSESHFQRIAAGGPNLVSTVATENARFAKLWADLAEECIALAERVETAQAKLRSTQQDYDDVTAKIEKYGLTPTIGILLRHKKEQLDRWQANDSQTGWVHASLQKSREAQLDLELVPFDGTEAAIQASEVLSQAGFDPNKQEQQTLRSNIEQLLSERAEWLAALWAGHRHYQEQLTEIDAVTSASSQLTRDYRKLINRHVVWIRSGETIGWTSFGKLRPGLASLMDSDRGSEFGFSLQQKLGVNLASGIVIALLTVGLLVLRWWAKSILVGIGSKTRLRESTKSTRKLAGCGLTVLVACLLPAVFLMIARWLGSGYVSESLLQASSGFYACSLIALMVELPRQLLRDYGIVDKHLGIDLPRRQRACQYLMVVGTGLVLSAYVVTVTGLIDQGMWRESVSRIGLIITLLLVAWTFHRALHPTKGILEPIVAKYGGSMIHRIRVVLYLFAIGSPLAIAFLSAIGYGFTAQELILRFAVTFSLALICATLWPAVKILAAHVWRVLTGGRSPQRKFDEYGEIEPTHEIDLSGGLYLDLKHQIAFLCQCGLVVAGILFLGYLWIDVFPNLRTGNPVVWTVQETVTEPIVNANGQTVMQASVDEIPVTLVHVFFAAVTLFVAFQVAKLLPALFDALVLQRVSFDEGMEHFSLVLGRCLLFGVGCLIALNWLGVRWQTVQWLAVGLTIGLGFGLQDMVRNVFGGLVVLFEKPASLGDLITIGRITGRVAKQHLRTTVLTDDDGRENIIPNKKFVTDDVVNWMGAGRLTVIPIEVAVTKDERPADICRTLQEFAAEQENVLVAPAPQATLVCISKHSQRIEIRVWIEDGKLAVAFRNDLLKRFRKYLGDLSMLVKEQPEQPVIRDLAKDQDLFTKPSRRSA</sequence>
<evidence type="ECO:0000256" key="4">
    <source>
        <dbReference type="ARBA" id="ARBA00022692"/>
    </source>
</evidence>
<feature type="chain" id="PRO_5046115965" evidence="9">
    <location>
        <begin position="26"/>
        <end position="1063"/>
    </location>
</feature>
<keyword evidence="9" id="KW-0732">Signal</keyword>
<keyword evidence="3" id="KW-1003">Cell membrane</keyword>
<proteinExistence type="inferred from homology"/>
<dbReference type="InterPro" id="IPR052702">
    <property type="entry name" value="MscS-like_channel"/>
</dbReference>
<name>A0ABT7PQK1_9BACT</name>
<evidence type="ECO:0000256" key="7">
    <source>
        <dbReference type="SAM" id="MobiDB-lite"/>
    </source>
</evidence>
<feature type="region of interest" description="Disordered" evidence="7">
    <location>
        <begin position="34"/>
        <end position="74"/>
    </location>
</feature>
<dbReference type="PANTHER" id="PTHR30347:SF1">
    <property type="entry name" value="MECHANOSENSITIVE CHANNEL MSCK"/>
    <property type="match status" value="1"/>
</dbReference>
<dbReference type="InterPro" id="IPR025692">
    <property type="entry name" value="MscS_IM_dom1"/>
</dbReference>
<dbReference type="SUPFAM" id="SSF82861">
    <property type="entry name" value="Mechanosensitive channel protein MscS (YggB), transmembrane region"/>
    <property type="match status" value="1"/>
</dbReference>
<feature type="domain" description="Mechanosensitive ion channel MscS" evidence="10">
    <location>
        <begin position="879"/>
        <end position="944"/>
    </location>
</feature>
<accession>A0ABT7PQK1</accession>
<evidence type="ECO:0000313" key="13">
    <source>
        <dbReference type="Proteomes" id="UP001239462"/>
    </source>
</evidence>
<feature type="transmembrane region" description="Helical" evidence="8">
    <location>
        <begin position="558"/>
        <end position="579"/>
    </location>
</feature>
<dbReference type="InterPro" id="IPR006685">
    <property type="entry name" value="MscS_channel_2nd"/>
</dbReference>
<dbReference type="SUPFAM" id="SSF82689">
    <property type="entry name" value="Mechanosensitive channel protein MscS (YggB), C-terminal domain"/>
    <property type="match status" value="1"/>
</dbReference>
<keyword evidence="4 8" id="KW-0812">Transmembrane</keyword>
<feature type="domain" description="Mechanosensitive ion channel inner membrane" evidence="11">
    <location>
        <begin position="439"/>
        <end position="677"/>
    </location>
</feature>
<feature type="transmembrane region" description="Helical" evidence="8">
    <location>
        <begin position="435"/>
        <end position="455"/>
    </location>
</feature>
<feature type="transmembrane region" description="Helical" evidence="8">
    <location>
        <begin position="796"/>
        <end position="822"/>
    </location>
</feature>
<feature type="signal peptide" evidence="9">
    <location>
        <begin position="1"/>
        <end position="25"/>
    </location>
</feature>
<evidence type="ECO:0000256" key="2">
    <source>
        <dbReference type="ARBA" id="ARBA00008017"/>
    </source>
</evidence>
<feature type="transmembrane region" description="Helical" evidence="8">
    <location>
        <begin position="728"/>
        <end position="749"/>
    </location>
</feature>
<keyword evidence="5 8" id="KW-1133">Transmembrane helix</keyword>
<dbReference type="Proteomes" id="UP001239462">
    <property type="component" value="Unassembled WGS sequence"/>
</dbReference>
<evidence type="ECO:0000256" key="9">
    <source>
        <dbReference type="SAM" id="SignalP"/>
    </source>
</evidence>
<keyword evidence="6 8" id="KW-0472">Membrane</keyword>
<keyword evidence="13" id="KW-1185">Reference proteome</keyword>
<evidence type="ECO:0000259" key="10">
    <source>
        <dbReference type="Pfam" id="PF00924"/>
    </source>
</evidence>
<protein>
    <submittedName>
        <fullName evidence="12">Mechanosensitive ion channel</fullName>
    </submittedName>
</protein>
<feature type="transmembrane region" description="Helical" evidence="8">
    <location>
        <begin position="834"/>
        <end position="855"/>
    </location>
</feature>
<dbReference type="Pfam" id="PF12794">
    <property type="entry name" value="MscS_TM"/>
    <property type="match status" value="1"/>
</dbReference>
<evidence type="ECO:0000256" key="8">
    <source>
        <dbReference type="SAM" id="Phobius"/>
    </source>
</evidence>
<dbReference type="Gene3D" id="2.30.30.60">
    <property type="match status" value="1"/>
</dbReference>
<dbReference type="SUPFAM" id="SSF50182">
    <property type="entry name" value="Sm-like ribonucleoproteins"/>
    <property type="match status" value="1"/>
</dbReference>
<evidence type="ECO:0000256" key="1">
    <source>
        <dbReference type="ARBA" id="ARBA00004651"/>
    </source>
</evidence>
<dbReference type="InterPro" id="IPR011066">
    <property type="entry name" value="MscS_channel_C_sf"/>
</dbReference>
<evidence type="ECO:0000256" key="3">
    <source>
        <dbReference type="ARBA" id="ARBA00022475"/>
    </source>
</evidence>
<dbReference type="RefSeq" id="WP_289166711.1">
    <property type="nucleotide sequence ID" value="NZ_JASZZN010000026.1"/>
</dbReference>
<evidence type="ECO:0000256" key="5">
    <source>
        <dbReference type="ARBA" id="ARBA00022989"/>
    </source>
</evidence>
<dbReference type="InterPro" id="IPR010920">
    <property type="entry name" value="LSM_dom_sf"/>
</dbReference>
<feature type="transmembrane region" description="Helical" evidence="8">
    <location>
        <begin position="632"/>
        <end position="655"/>
    </location>
</feature>
<dbReference type="EMBL" id="JASZZN010000026">
    <property type="protein sequence ID" value="MDM4018787.1"/>
    <property type="molecule type" value="Genomic_DNA"/>
</dbReference>
<dbReference type="InterPro" id="IPR011014">
    <property type="entry name" value="MscS_channel_TM-2"/>
</dbReference>
<comment type="subcellular location">
    <subcellularLocation>
        <location evidence="1">Cell membrane</location>
        <topology evidence="1">Multi-pass membrane protein</topology>
    </subcellularLocation>
</comment>
<dbReference type="InterPro" id="IPR023408">
    <property type="entry name" value="MscS_beta-dom_sf"/>
</dbReference>